<dbReference type="InterPro" id="IPR006056">
    <property type="entry name" value="RidA"/>
</dbReference>
<dbReference type="PANTHER" id="PTHR11803">
    <property type="entry name" value="2-IMINOBUTANOATE/2-IMINOPROPANOATE DEAMINASE RIDA"/>
    <property type="match status" value="1"/>
</dbReference>
<keyword evidence="3" id="KW-1185">Reference proteome</keyword>
<dbReference type="EMBL" id="JAVRHR010000005">
    <property type="protein sequence ID" value="MDT0608442.1"/>
    <property type="molecule type" value="Genomic_DNA"/>
</dbReference>
<evidence type="ECO:0000313" key="2">
    <source>
        <dbReference type="EMBL" id="MDT0608442.1"/>
    </source>
</evidence>
<name>A0ABU3AE22_9FLAO</name>
<organism evidence="2 3">
    <name type="scientific">Croceitalea rosinachiae</name>
    <dbReference type="NCBI Taxonomy" id="3075596"/>
    <lineage>
        <taxon>Bacteria</taxon>
        <taxon>Pseudomonadati</taxon>
        <taxon>Bacteroidota</taxon>
        <taxon>Flavobacteriia</taxon>
        <taxon>Flavobacteriales</taxon>
        <taxon>Flavobacteriaceae</taxon>
        <taxon>Croceitalea</taxon>
    </lineage>
</organism>
<dbReference type="RefSeq" id="WP_311353178.1">
    <property type="nucleotide sequence ID" value="NZ_JAVRHR010000005.1"/>
</dbReference>
<dbReference type="Proteomes" id="UP001255246">
    <property type="component" value="Unassembled WGS sequence"/>
</dbReference>
<dbReference type="InterPro" id="IPR006175">
    <property type="entry name" value="YjgF/YER057c/UK114"/>
</dbReference>
<dbReference type="CDD" id="cd00448">
    <property type="entry name" value="YjgF_YER057c_UK114_family"/>
    <property type="match status" value="1"/>
</dbReference>
<reference evidence="2 3" key="1">
    <citation type="submission" date="2023-09" db="EMBL/GenBank/DDBJ databases">
        <authorList>
            <person name="Rey-Velasco X."/>
        </authorList>
    </citation>
    <scope>NUCLEOTIDE SEQUENCE [LARGE SCALE GENOMIC DNA]</scope>
    <source>
        <strain evidence="2 3">F388</strain>
    </source>
</reference>
<gene>
    <name evidence="2" type="ORF">RM706_15475</name>
</gene>
<dbReference type="PANTHER" id="PTHR11803:SF58">
    <property type="entry name" value="PROTEIN HMF1-RELATED"/>
    <property type="match status" value="1"/>
</dbReference>
<dbReference type="InterPro" id="IPR035959">
    <property type="entry name" value="RutC-like_sf"/>
</dbReference>
<comment type="caution">
    <text evidence="2">The sequence shown here is derived from an EMBL/GenBank/DDBJ whole genome shotgun (WGS) entry which is preliminary data.</text>
</comment>
<proteinExistence type="inferred from homology"/>
<accession>A0ABU3AE22</accession>
<evidence type="ECO:0000256" key="1">
    <source>
        <dbReference type="ARBA" id="ARBA00010552"/>
    </source>
</evidence>
<sequence>MKTIITTSKAPAPIGPYNQAILVKDTLYISGQTPIDPATGKLIEGDVKVEAKQCMQNLKAILEEAGMTFENVVKTSIFLKDMHQFSKVNEVYGNHFDADTAPARETVEVANLPMFVNVEISMIAVR</sequence>
<dbReference type="NCBIfam" id="TIGR00004">
    <property type="entry name" value="Rid family detoxifying hydrolase"/>
    <property type="match status" value="1"/>
</dbReference>
<protein>
    <submittedName>
        <fullName evidence="2">RidA family protein</fullName>
    </submittedName>
</protein>
<evidence type="ECO:0000313" key="3">
    <source>
        <dbReference type="Proteomes" id="UP001255246"/>
    </source>
</evidence>
<dbReference type="SUPFAM" id="SSF55298">
    <property type="entry name" value="YjgF-like"/>
    <property type="match status" value="1"/>
</dbReference>
<dbReference type="Pfam" id="PF01042">
    <property type="entry name" value="Ribonuc_L-PSP"/>
    <property type="match status" value="1"/>
</dbReference>
<comment type="similarity">
    <text evidence="1">Belongs to the RutC family.</text>
</comment>
<dbReference type="Gene3D" id="3.30.1330.40">
    <property type="entry name" value="RutC-like"/>
    <property type="match status" value="1"/>
</dbReference>